<proteinExistence type="predicted"/>
<comment type="caution">
    <text evidence="2">The sequence shown here is derived from an EMBL/GenBank/DDBJ whole genome shotgun (WGS) entry which is preliminary data.</text>
</comment>
<keyword evidence="3" id="KW-1185">Reference proteome</keyword>
<dbReference type="PROSITE" id="PS50878">
    <property type="entry name" value="RT_POL"/>
    <property type="match status" value="1"/>
</dbReference>
<dbReference type="InterPro" id="IPR000477">
    <property type="entry name" value="RT_dom"/>
</dbReference>
<protein>
    <submittedName>
        <fullName evidence="2">Jg18154 protein</fullName>
    </submittedName>
</protein>
<dbReference type="Pfam" id="PF00078">
    <property type="entry name" value="RVT_1"/>
    <property type="match status" value="1"/>
</dbReference>
<gene>
    <name evidence="2" type="primary">jg18154</name>
    <name evidence="2" type="ORF">PAEG_LOCUS3444</name>
</gene>
<name>A0A8S4QND7_9NEOP</name>
<accession>A0A8S4QND7</accession>
<dbReference type="AlphaFoldDB" id="A0A8S4QND7"/>
<dbReference type="PANTHER" id="PTHR33332">
    <property type="entry name" value="REVERSE TRANSCRIPTASE DOMAIN-CONTAINING PROTEIN"/>
    <property type="match status" value="1"/>
</dbReference>
<feature type="domain" description="Reverse transcriptase" evidence="1">
    <location>
        <begin position="1"/>
        <end position="138"/>
    </location>
</feature>
<evidence type="ECO:0000259" key="1">
    <source>
        <dbReference type="PROSITE" id="PS50878"/>
    </source>
</evidence>
<dbReference type="OrthoDB" id="10065625at2759"/>
<organism evidence="2 3">
    <name type="scientific">Pararge aegeria aegeria</name>
    <dbReference type="NCBI Taxonomy" id="348720"/>
    <lineage>
        <taxon>Eukaryota</taxon>
        <taxon>Metazoa</taxon>
        <taxon>Ecdysozoa</taxon>
        <taxon>Arthropoda</taxon>
        <taxon>Hexapoda</taxon>
        <taxon>Insecta</taxon>
        <taxon>Pterygota</taxon>
        <taxon>Neoptera</taxon>
        <taxon>Endopterygota</taxon>
        <taxon>Lepidoptera</taxon>
        <taxon>Glossata</taxon>
        <taxon>Ditrysia</taxon>
        <taxon>Papilionoidea</taxon>
        <taxon>Nymphalidae</taxon>
        <taxon>Satyrinae</taxon>
        <taxon>Satyrini</taxon>
        <taxon>Parargina</taxon>
        <taxon>Pararge</taxon>
    </lineage>
</organism>
<evidence type="ECO:0000313" key="3">
    <source>
        <dbReference type="Proteomes" id="UP000838756"/>
    </source>
</evidence>
<feature type="non-terminal residue" evidence="2">
    <location>
        <position position="1"/>
    </location>
</feature>
<reference evidence="2" key="1">
    <citation type="submission" date="2022-03" db="EMBL/GenBank/DDBJ databases">
        <authorList>
            <person name="Lindestad O."/>
        </authorList>
    </citation>
    <scope>NUCLEOTIDE SEQUENCE</scope>
</reference>
<sequence>MYYFGLYLEVEGAESQPRPIRAGVPQGSCLSPCLYAVYTNDIPTLAGHLREGEEDVLLSLYADDSAYFASSFHQLVAINRMQRLLNLLPEWLDRWRMAVNVGKTAAIVFGVRKPLRQLQLRGQDIAWQTSVRYLGCHMDATLSM</sequence>
<dbReference type="EMBL" id="CAKXAJ010011051">
    <property type="protein sequence ID" value="CAH2211735.1"/>
    <property type="molecule type" value="Genomic_DNA"/>
</dbReference>
<dbReference type="Proteomes" id="UP000838756">
    <property type="component" value="Unassembled WGS sequence"/>
</dbReference>
<evidence type="ECO:0000313" key="2">
    <source>
        <dbReference type="EMBL" id="CAH2211735.1"/>
    </source>
</evidence>